<dbReference type="PATRIC" id="fig|931276.5.peg.3546"/>
<dbReference type="AlphaFoldDB" id="M1MRB8"/>
<dbReference type="Pfam" id="PF08797">
    <property type="entry name" value="HIRAN"/>
    <property type="match status" value="1"/>
</dbReference>
<dbReference type="GO" id="GO:0016818">
    <property type="term" value="F:hydrolase activity, acting on acid anhydrides, in phosphorus-containing anhydrides"/>
    <property type="evidence" value="ECO:0007669"/>
    <property type="project" value="InterPro"/>
</dbReference>
<reference evidence="4 5" key="1">
    <citation type="submission" date="2013-02" db="EMBL/GenBank/DDBJ databases">
        <title>Genome sequence of Clostridium saccharoperbutylacetonicum N1-4(HMT).</title>
        <authorList>
            <person name="Poehlein A."/>
            <person name="Daniel R."/>
        </authorList>
    </citation>
    <scope>NUCLEOTIDE SEQUENCE [LARGE SCALE GENOMIC DNA]</scope>
    <source>
        <strain evidence="5">N1-4(HMT)</strain>
    </source>
</reference>
<dbReference type="HOGENOM" id="CLU_416611_0_0_9"/>
<dbReference type="Proteomes" id="UP000011728">
    <property type="component" value="Chromosome"/>
</dbReference>
<keyword evidence="2" id="KW-0378">Hydrolase</keyword>
<keyword evidence="1" id="KW-0479">Metal-binding</keyword>
<feature type="domain" description="HIRAN" evidence="3">
    <location>
        <begin position="536"/>
        <end position="636"/>
    </location>
</feature>
<dbReference type="KEGG" id="csr:Cspa_c35200"/>
<evidence type="ECO:0000256" key="2">
    <source>
        <dbReference type="ARBA" id="ARBA00022801"/>
    </source>
</evidence>
<evidence type="ECO:0000256" key="1">
    <source>
        <dbReference type="ARBA" id="ARBA00022723"/>
    </source>
</evidence>
<evidence type="ECO:0000259" key="3">
    <source>
        <dbReference type="SMART" id="SM00910"/>
    </source>
</evidence>
<evidence type="ECO:0000313" key="5">
    <source>
        <dbReference type="Proteomes" id="UP000011728"/>
    </source>
</evidence>
<dbReference type="OrthoDB" id="1650885at2"/>
<dbReference type="EMBL" id="CP004121">
    <property type="protein sequence ID" value="AGF57281.1"/>
    <property type="molecule type" value="Genomic_DNA"/>
</dbReference>
<organism evidence="4 5">
    <name type="scientific">Clostridium saccharoperbutylacetonicum N1-4(HMT)</name>
    <dbReference type="NCBI Taxonomy" id="931276"/>
    <lineage>
        <taxon>Bacteria</taxon>
        <taxon>Bacillati</taxon>
        <taxon>Bacillota</taxon>
        <taxon>Clostridia</taxon>
        <taxon>Eubacteriales</taxon>
        <taxon>Clostridiaceae</taxon>
        <taxon>Clostridium</taxon>
    </lineage>
</organism>
<dbReference type="RefSeq" id="WP_015393597.1">
    <property type="nucleotide sequence ID" value="NC_020291.1"/>
</dbReference>
<sequence length="655" mass="76961">MVKKDKKNIIKSIYYDLKEYHYSNANEIYGYQDFETAGKREYKVITKKTHQLENYEKNRLANELMKIFIKEIYSSNELKNVNSFITSNPIIRYYDNFIKLFKEFISNDNNALENFRNSIIKLIKESAYSEEVKLGLSLAPFCNIEDIDEILEIFSIHNEYLFYTIMAYEHIGKCNNIIFELAKKSNGYGKVFCVMNLKPITNEIKKWMIEEGADNNVGGTELLSYTMLSLDLLDYLENTEFTKREIELLSKSFSLLFSDYGIEEINDGIIVCRKLLEIIDKNSSGIYSLYAVISILYSIEAVIIEDYKNKRNFLSNRFTDAYKELIETCKEICKKEIWHEIIAKEVSNVEVESSVLISCAEKTQYKLKKKEFEAIFKRDYTNALLYKYAFAVGNKSIKKVILDLGLQKLPLDQILKGQDELKMDNLVYDDIAQICFFILIKYLEYEDYKDKYKELNLQALRAALIETRLQAATNLQRFKDQFDEIDNELINDAISSEMVVEVRRLLNSLRIKTNDKEKKYIEVTEDMHIDIHVKDIYLITVNVSGTRYIDMSEVSSKLFEEDLVYLKREYDNPYDSYAIRVITKEGYIIGYIPRENNYILKNLMDKGKYLYGKINEISEDYNNISIKIYLSYKDVIEEITSTLSLLSGEREHFVQ</sequence>
<dbReference type="GO" id="GO:0008270">
    <property type="term" value="F:zinc ion binding"/>
    <property type="evidence" value="ECO:0007669"/>
    <property type="project" value="InterPro"/>
</dbReference>
<gene>
    <name evidence="4" type="ORF">Cspa_c35200</name>
</gene>
<protein>
    <recommendedName>
        <fullName evidence="3">HIRAN domain-containing protein</fullName>
    </recommendedName>
</protein>
<evidence type="ECO:0000313" key="4">
    <source>
        <dbReference type="EMBL" id="AGF57281.1"/>
    </source>
</evidence>
<dbReference type="SMART" id="SM00910">
    <property type="entry name" value="HIRAN"/>
    <property type="match status" value="1"/>
</dbReference>
<dbReference type="STRING" id="36745.CLSAP_32910"/>
<dbReference type="GO" id="GO:0003676">
    <property type="term" value="F:nucleic acid binding"/>
    <property type="evidence" value="ECO:0007669"/>
    <property type="project" value="InterPro"/>
</dbReference>
<name>M1MRB8_9CLOT</name>
<accession>M1MRB8</accession>
<dbReference type="Gene3D" id="3.30.70.2330">
    <property type="match status" value="1"/>
</dbReference>
<dbReference type="eggNOG" id="ENOG502Z968">
    <property type="taxonomic scope" value="Bacteria"/>
</dbReference>
<dbReference type="InterPro" id="IPR014905">
    <property type="entry name" value="HIRAN"/>
</dbReference>
<keyword evidence="5" id="KW-1185">Reference proteome</keyword>
<proteinExistence type="predicted"/>